<keyword evidence="1" id="KW-0433">Leucine-rich repeat</keyword>
<dbReference type="SUPFAM" id="SSF52047">
    <property type="entry name" value="RNI-like"/>
    <property type="match status" value="1"/>
</dbReference>
<dbReference type="InterPro" id="IPR032675">
    <property type="entry name" value="LRR_dom_sf"/>
</dbReference>
<evidence type="ECO:0000313" key="6">
    <source>
        <dbReference type="RefSeq" id="XP_011498032.1"/>
    </source>
</evidence>
<comment type="similarity">
    <text evidence="3">Belongs to the PPP1R37 family.</text>
</comment>
<dbReference type="SMART" id="SM00368">
    <property type="entry name" value="LRR_RI"/>
    <property type="match status" value="6"/>
</dbReference>
<dbReference type="PANTHER" id="PTHR24112:SF9">
    <property type="entry name" value="PROTEIN PHOSPHATASE 1 REGULATORY SUBUNIT 37"/>
    <property type="match status" value="1"/>
</dbReference>
<dbReference type="Proteomes" id="UP000695007">
    <property type="component" value="Unplaced"/>
</dbReference>
<sequence>MLRKTESLKRLDATNVHLNEEFMTILIRGLRYAYLIILKLDSCKLSGRLLELLVIALKFNMALRQLYLCDNGLHGSDCIQIETLLKFNSRLAFLDLSNNLIGDEGLYYVINGLTHQLHFGKNSKSKKGLESLILWNNKMTRCSATHINAAIKRSKTLKCLNIGSNTLMDDVIMDITDSLMENKVLLRLELQSTEITCYGASELARVLKVNNFIKILDLRNNPIYKLGLLSLTEAVKTNENVTEIIVDEKSKIKISNKIKIKYSELVKQLQSLCERNKELQKEKESASCNACGTDADEESDEKDDSIFGEDDFEELEEPQEELPSQYKRYMTWKI</sequence>
<dbReference type="RefSeq" id="XP_011498032.1">
    <property type="nucleotide sequence ID" value="XM_011499730.1"/>
</dbReference>
<dbReference type="InterPro" id="IPR051279">
    <property type="entry name" value="PP1-Reg/Actin-Interact_Protein"/>
</dbReference>
<evidence type="ECO:0000256" key="4">
    <source>
        <dbReference type="SAM" id="MobiDB-lite"/>
    </source>
</evidence>
<evidence type="ECO:0000256" key="3">
    <source>
        <dbReference type="ARBA" id="ARBA00038315"/>
    </source>
</evidence>
<accession>A0AAJ7DVL0</accession>
<proteinExistence type="inferred from homology"/>
<dbReference type="GeneID" id="105362313"/>
<feature type="region of interest" description="Disordered" evidence="4">
    <location>
        <begin position="286"/>
        <end position="323"/>
    </location>
</feature>
<dbReference type="AlphaFoldDB" id="A0AAJ7DVL0"/>
<reference evidence="6" key="1">
    <citation type="submission" date="2025-08" db="UniProtKB">
        <authorList>
            <consortium name="RefSeq"/>
        </authorList>
    </citation>
    <scope>IDENTIFICATION</scope>
</reference>
<evidence type="ECO:0000256" key="2">
    <source>
        <dbReference type="ARBA" id="ARBA00022737"/>
    </source>
</evidence>
<organism evidence="5 6">
    <name type="scientific">Ceratosolen solmsi marchali</name>
    <dbReference type="NCBI Taxonomy" id="326594"/>
    <lineage>
        <taxon>Eukaryota</taxon>
        <taxon>Metazoa</taxon>
        <taxon>Ecdysozoa</taxon>
        <taxon>Arthropoda</taxon>
        <taxon>Hexapoda</taxon>
        <taxon>Insecta</taxon>
        <taxon>Pterygota</taxon>
        <taxon>Neoptera</taxon>
        <taxon>Endopterygota</taxon>
        <taxon>Hymenoptera</taxon>
        <taxon>Apocrita</taxon>
        <taxon>Proctotrupomorpha</taxon>
        <taxon>Chalcidoidea</taxon>
        <taxon>Agaonidae</taxon>
        <taxon>Agaoninae</taxon>
        <taxon>Ceratosolen</taxon>
    </lineage>
</organism>
<dbReference type="KEGG" id="csol:105362313"/>
<dbReference type="PANTHER" id="PTHR24112">
    <property type="entry name" value="LEUCINE-RICH REPEAT, ISOFORM F-RELATED"/>
    <property type="match status" value="1"/>
</dbReference>
<evidence type="ECO:0000256" key="1">
    <source>
        <dbReference type="ARBA" id="ARBA00022614"/>
    </source>
</evidence>
<dbReference type="Pfam" id="PF13516">
    <property type="entry name" value="LRR_6"/>
    <property type="match status" value="1"/>
</dbReference>
<keyword evidence="2" id="KW-0677">Repeat</keyword>
<dbReference type="Gene3D" id="3.80.10.10">
    <property type="entry name" value="Ribonuclease Inhibitor"/>
    <property type="match status" value="1"/>
</dbReference>
<feature type="compositionally biased region" description="Acidic residues" evidence="4">
    <location>
        <begin position="294"/>
        <end position="320"/>
    </location>
</feature>
<evidence type="ECO:0000313" key="5">
    <source>
        <dbReference type="Proteomes" id="UP000695007"/>
    </source>
</evidence>
<keyword evidence="5" id="KW-1185">Reference proteome</keyword>
<name>A0AAJ7DVL0_9HYME</name>
<protein>
    <submittedName>
        <fullName evidence="6">Protein phosphatase 1 regulatory subunit 37-like</fullName>
    </submittedName>
</protein>
<gene>
    <name evidence="6" type="primary">LOC105362313</name>
</gene>
<dbReference type="InterPro" id="IPR001611">
    <property type="entry name" value="Leu-rich_rpt"/>
</dbReference>